<protein>
    <recommendedName>
        <fullName evidence="4">Pregnancy-associated plasma protein-A</fullName>
    </recommendedName>
</protein>
<dbReference type="EMBL" id="FUXE01000006">
    <property type="protein sequence ID" value="SJZ65295.1"/>
    <property type="molecule type" value="Genomic_DNA"/>
</dbReference>
<dbReference type="Gene3D" id="3.40.390.10">
    <property type="entry name" value="Collagenase (Catalytic Domain)"/>
    <property type="match status" value="1"/>
</dbReference>
<dbReference type="STRING" id="29524.SAMN02745171_00738"/>
<dbReference type="OrthoDB" id="6278496at2"/>
<dbReference type="GO" id="GO:0008237">
    <property type="term" value="F:metallopeptidase activity"/>
    <property type="evidence" value="ECO:0007669"/>
    <property type="project" value="InterPro"/>
</dbReference>
<accession>A0A1T4MEI2</accession>
<dbReference type="InterPro" id="IPR024079">
    <property type="entry name" value="MetalloPept_cat_dom_sf"/>
</dbReference>
<feature type="chain" id="PRO_5012210956" description="Pregnancy-associated plasma protein-A" evidence="1">
    <location>
        <begin position="24"/>
        <end position="400"/>
    </location>
</feature>
<evidence type="ECO:0000313" key="3">
    <source>
        <dbReference type="Proteomes" id="UP000190121"/>
    </source>
</evidence>
<keyword evidence="3" id="KW-1185">Reference proteome</keyword>
<keyword evidence="1" id="KW-0732">Signal</keyword>
<dbReference type="AlphaFoldDB" id="A0A1T4MEI2"/>
<feature type="signal peptide" evidence="1">
    <location>
        <begin position="1"/>
        <end position="23"/>
    </location>
</feature>
<evidence type="ECO:0000313" key="2">
    <source>
        <dbReference type="EMBL" id="SJZ65295.1"/>
    </source>
</evidence>
<gene>
    <name evidence="2" type="ORF">SAMN02745171_00738</name>
</gene>
<name>A0A1T4MEI2_9PORP</name>
<reference evidence="3" key="1">
    <citation type="submission" date="2017-02" db="EMBL/GenBank/DDBJ databases">
        <authorList>
            <person name="Varghese N."/>
            <person name="Submissions S."/>
        </authorList>
    </citation>
    <scope>NUCLEOTIDE SEQUENCE [LARGE SCALE GENOMIC DNA]</scope>
    <source>
        <strain evidence="3">ATCC 51356</strain>
    </source>
</reference>
<dbReference type="RefSeq" id="WP_078736685.1">
    <property type="nucleotide sequence ID" value="NZ_FUXE01000006.1"/>
</dbReference>
<organism evidence="2 3">
    <name type="scientific">Porphyromonas circumdentaria</name>
    <dbReference type="NCBI Taxonomy" id="29524"/>
    <lineage>
        <taxon>Bacteria</taxon>
        <taxon>Pseudomonadati</taxon>
        <taxon>Bacteroidota</taxon>
        <taxon>Bacteroidia</taxon>
        <taxon>Bacteroidales</taxon>
        <taxon>Porphyromonadaceae</taxon>
        <taxon>Porphyromonas</taxon>
    </lineage>
</organism>
<evidence type="ECO:0000256" key="1">
    <source>
        <dbReference type="SAM" id="SignalP"/>
    </source>
</evidence>
<evidence type="ECO:0008006" key="4">
    <source>
        <dbReference type="Google" id="ProtNLM"/>
    </source>
</evidence>
<dbReference type="SUPFAM" id="SSF55486">
    <property type="entry name" value="Metalloproteases ('zincins'), catalytic domain"/>
    <property type="match status" value="1"/>
</dbReference>
<proteinExistence type="predicted"/>
<sequence length="400" mass="45661">MKYLKYIFFLLFLFQGISLSLQAQEDGCGTRTGRIPRIRESELAQWERIVLANEHQEQVIRVNVHFVLHPNDIIFLDTLRNFHPSMPEGSGLENGYQYAERLVKSTNEILESNSKMFLIPGNTVEVRPAKIKIQLSGVFFDVGFPSQGPGLKSTHDIHKKNPDDCFEVYIYGKGGHNIRYSGIASLPGTYLILYNNWCSYLNDYNKLQNNPQEPVYSYAIQVRTLAHELGHCLSLYHSMVRGRNDDCSDTPTSKEAKDYALEIIKVKDRDPGHYWVKTRYAETDTIIPDGDRWKTKSNNLMDYGSGIPAAITPQQIAKMHIRLTNPEMHFYKKGNIRKETEIVRNFSNNKSVIARKVVIAPNETLTIPPEKALFVSCKELEIKKGFVVGKGGVFQVNIEK</sequence>
<dbReference type="Proteomes" id="UP000190121">
    <property type="component" value="Unassembled WGS sequence"/>
</dbReference>